<dbReference type="PANTHER" id="PTHR19854:SF1">
    <property type="entry name" value="GUANINE NUCLEOTIDE-BINDING PROTEIN SUBUNIT BETA-LIKE PROTEIN 1"/>
    <property type="match status" value="1"/>
</dbReference>
<comment type="caution">
    <text evidence="8">The sequence shown here is derived from an EMBL/GenBank/DDBJ whole genome shotgun (WGS) entry which is preliminary data.</text>
</comment>
<keyword evidence="9" id="KW-1185">Reference proteome</keyword>
<dbReference type="PROSITE" id="PS50082">
    <property type="entry name" value="WD_REPEATS_2"/>
    <property type="match status" value="2"/>
</dbReference>
<evidence type="ECO:0000313" key="8">
    <source>
        <dbReference type="EMBL" id="KAG5936194.1"/>
    </source>
</evidence>
<evidence type="ECO:0000256" key="6">
    <source>
        <dbReference type="ARBA" id="ARBA00040563"/>
    </source>
</evidence>
<comment type="similarity">
    <text evidence="4">Belongs to the WD repeat ASA1 family.</text>
</comment>
<dbReference type="OrthoDB" id="7668193at2759"/>
<reference evidence="8 9" key="1">
    <citation type="journal article" date="2020" name="bioRxiv">
        <title>Whole genome comparisons of ergot fungi reveals the divergence and evolution of species within the genus Claviceps are the result of varying mechanisms driving genome evolution and host range expansion.</title>
        <authorList>
            <person name="Wyka S.A."/>
            <person name="Mondo S.J."/>
            <person name="Liu M."/>
            <person name="Dettman J."/>
            <person name="Nalam V."/>
            <person name="Broders K.D."/>
        </authorList>
    </citation>
    <scope>NUCLEOTIDE SEQUENCE [LARGE SCALE GENOMIC DNA]</scope>
    <source>
        <strain evidence="8 9">CCC 1485</strain>
    </source>
</reference>
<evidence type="ECO:0000256" key="1">
    <source>
        <dbReference type="ARBA" id="ARBA00022574"/>
    </source>
</evidence>
<dbReference type="InterPro" id="IPR001680">
    <property type="entry name" value="WD40_rpt"/>
</dbReference>
<evidence type="ECO:0000256" key="7">
    <source>
        <dbReference type="PROSITE-ProRule" id="PRU00221"/>
    </source>
</evidence>
<sequence>MSGAPAPKFVFRGHQAAVHAATFIRDNERLATGDSQGFVVLWDLIIMRARAVWRAHENAILGLCGWGRDKIITHGRDHRLIVWQVTEEDESGMSTALPLDSSTEERRNPWILHILEVNTMNFCSFAACPAEESSSFTRSLGSSSDILIAVPNTLASEAVDIFSLPSQKRIHTIRPGSANGMAMSLSLLHHHHRQSTLTLIAGFENGYASVHQLCSSTGAWILTYRSQVHSQPILSLDVRPDGKDINNGSNYYFFTSSADSIIAKHPIPTAQQEIAEPFNPNERVIEEIVEKSTPSAHAPSLLSMYLKGDGATSAQEKTVQQKPQQKIQLQEWKHAKKVVNTRHSGQQSLEVRSDGRIFATAGWDSKIRVYSCKAMKELAVLKWHKDGAYAVTFSDVGPPPDVQDSDANTEMETQEAMEIDASRLSVTDRRSHRVRTAHWVAAGAKDGRVSLWDIY</sequence>
<evidence type="ECO:0000256" key="2">
    <source>
        <dbReference type="ARBA" id="ARBA00022737"/>
    </source>
</evidence>
<gene>
    <name evidence="8" type="ORF">E4U60_002713</name>
</gene>
<dbReference type="Pfam" id="PF00400">
    <property type="entry name" value="WD40"/>
    <property type="match status" value="2"/>
</dbReference>
<feature type="repeat" description="WD" evidence="7">
    <location>
        <begin position="11"/>
        <end position="44"/>
    </location>
</feature>
<evidence type="ECO:0000313" key="9">
    <source>
        <dbReference type="Proteomes" id="UP000706124"/>
    </source>
</evidence>
<comment type="subunit">
    <text evidence="5">Component of the ASTRA chromatin remodeling machinery complex.</text>
</comment>
<dbReference type="InterPro" id="IPR015943">
    <property type="entry name" value="WD40/YVTN_repeat-like_dom_sf"/>
</dbReference>
<organism evidence="8 9">
    <name type="scientific">Claviceps pazoutovae</name>
    <dbReference type="NCBI Taxonomy" id="1649127"/>
    <lineage>
        <taxon>Eukaryota</taxon>
        <taxon>Fungi</taxon>
        <taxon>Dikarya</taxon>
        <taxon>Ascomycota</taxon>
        <taxon>Pezizomycotina</taxon>
        <taxon>Sordariomycetes</taxon>
        <taxon>Hypocreomycetidae</taxon>
        <taxon>Hypocreales</taxon>
        <taxon>Clavicipitaceae</taxon>
        <taxon>Claviceps</taxon>
    </lineage>
</organism>
<evidence type="ECO:0000256" key="3">
    <source>
        <dbReference type="ARBA" id="ARBA00037338"/>
    </source>
</evidence>
<accession>A0A9P7MB14</accession>
<dbReference type="EMBL" id="SRPO01000226">
    <property type="protein sequence ID" value="KAG5936194.1"/>
    <property type="molecule type" value="Genomic_DNA"/>
</dbReference>
<evidence type="ECO:0000256" key="5">
    <source>
        <dbReference type="ARBA" id="ARBA00038749"/>
    </source>
</evidence>
<dbReference type="Gene3D" id="2.130.10.10">
    <property type="entry name" value="YVTN repeat-like/Quinoprotein amine dehydrogenase"/>
    <property type="match status" value="2"/>
</dbReference>
<dbReference type="AlphaFoldDB" id="A0A9P7MB14"/>
<keyword evidence="2" id="KW-0677">Repeat</keyword>
<keyword evidence="1 7" id="KW-0853">WD repeat</keyword>
<dbReference type="InterPro" id="IPR019775">
    <property type="entry name" value="WD40_repeat_CS"/>
</dbReference>
<dbReference type="PROSITE" id="PS50294">
    <property type="entry name" value="WD_REPEATS_REGION"/>
    <property type="match status" value="1"/>
</dbReference>
<dbReference type="InterPro" id="IPR036322">
    <property type="entry name" value="WD40_repeat_dom_sf"/>
</dbReference>
<dbReference type="Proteomes" id="UP000706124">
    <property type="component" value="Unassembled WGS sequence"/>
</dbReference>
<evidence type="ECO:0000256" key="4">
    <source>
        <dbReference type="ARBA" id="ARBA00037931"/>
    </source>
</evidence>
<comment type="function">
    <text evidence="3">Component of the ASTRA complex involved in chromatin remodeling.</text>
</comment>
<dbReference type="PROSITE" id="PS00678">
    <property type="entry name" value="WD_REPEATS_1"/>
    <property type="match status" value="1"/>
</dbReference>
<proteinExistence type="inferred from homology"/>
<dbReference type="PANTHER" id="PTHR19854">
    <property type="entry name" value="TRANSDUCIN BETA-LIKE 3"/>
    <property type="match status" value="1"/>
</dbReference>
<name>A0A9P7MB14_9HYPO</name>
<feature type="repeat" description="WD" evidence="7">
    <location>
        <begin position="440"/>
        <end position="455"/>
    </location>
</feature>
<protein>
    <recommendedName>
        <fullName evidence="6">ASTRA-associated protein 1</fullName>
    </recommendedName>
</protein>
<dbReference type="SMART" id="SM00320">
    <property type="entry name" value="WD40"/>
    <property type="match status" value="5"/>
</dbReference>
<dbReference type="SUPFAM" id="SSF50978">
    <property type="entry name" value="WD40 repeat-like"/>
    <property type="match status" value="1"/>
</dbReference>